<name>A0A6V8HLH3_TALPI</name>
<feature type="region of interest" description="Disordered" evidence="1">
    <location>
        <begin position="1"/>
        <end position="99"/>
    </location>
</feature>
<accession>A0A6V8HLH3</accession>
<keyword evidence="2" id="KW-0812">Transmembrane</keyword>
<organism evidence="3 4">
    <name type="scientific">Talaromyces pinophilus</name>
    <name type="common">Penicillium pinophilum</name>
    <dbReference type="NCBI Taxonomy" id="128442"/>
    <lineage>
        <taxon>Eukaryota</taxon>
        <taxon>Fungi</taxon>
        <taxon>Dikarya</taxon>
        <taxon>Ascomycota</taxon>
        <taxon>Pezizomycotina</taxon>
        <taxon>Eurotiomycetes</taxon>
        <taxon>Eurotiomycetidae</taxon>
        <taxon>Eurotiales</taxon>
        <taxon>Trichocomaceae</taxon>
        <taxon>Talaromyces</taxon>
        <taxon>Talaromyces sect. Talaromyces</taxon>
    </lineage>
</organism>
<evidence type="ECO:0000256" key="1">
    <source>
        <dbReference type="SAM" id="MobiDB-lite"/>
    </source>
</evidence>
<proteinExistence type="predicted"/>
<keyword evidence="4" id="KW-1185">Reference proteome</keyword>
<gene>
    <name evidence="3" type="ORF">TCE0_034r10907</name>
</gene>
<dbReference type="EMBL" id="DF933830">
    <property type="protein sequence ID" value="GAM39394.1"/>
    <property type="molecule type" value="Genomic_DNA"/>
</dbReference>
<feature type="compositionally biased region" description="Low complexity" evidence="1">
    <location>
        <begin position="65"/>
        <end position="77"/>
    </location>
</feature>
<reference evidence="4" key="1">
    <citation type="journal article" date="2015" name="Genome Announc.">
        <title>Draft genome sequence of Talaromyces cellulolyticus strain Y-94, a source of lignocellulosic biomass-degrading enzymes.</title>
        <authorList>
            <person name="Fujii T."/>
            <person name="Koike H."/>
            <person name="Sawayama S."/>
            <person name="Yano S."/>
            <person name="Inoue H."/>
        </authorList>
    </citation>
    <scope>NUCLEOTIDE SEQUENCE [LARGE SCALE GENOMIC DNA]</scope>
    <source>
        <strain evidence="4">Y-94</strain>
    </source>
</reference>
<feature type="transmembrane region" description="Helical" evidence="2">
    <location>
        <begin position="134"/>
        <end position="161"/>
    </location>
</feature>
<dbReference type="AlphaFoldDB" id="A0A6V8HLH3"/>
<evidence type="ECO:0000313" key="4">
    <source>
        <dbReference type="Proteomes" id="UP000053095"/>
    </source>
</evidence>
<sequence length="184" mass="20541">MASPPIYDKVHEWLMKSPDPPRQSRERTVASTKAFPVPLPKSSPKPSPTSSLKDTPPSHELVPQSSSIIRKAAIIKPASKKSVDTHKPETAVNDDKNQRDRPLELLDKDEEIQIEDDPGTDTACPISTSIFEDAVILIMCTIHWLTTMALVCFLTGLIIVWKTGYRLGLRHSSRKRRNYSDGKG</sequence>
<feature type="compositionally biased region" description="Basic and acidic residues" evidence="1">
    <location>
        <begin position="81"/>
        <end position="99"/>
    </location>
</feature>
<protein>
    <submittedName>
        <fullName evidence="3">Uncharacterized protein</fullName>
    </submittedName>
</protein>
<keyword evidence="2" id="KW-1133">Transmembrane helix</keyword>
<feature type="compositionally biased region" description="Pro residues" evidence="1">
    <location>
        <begin position="37"/>
        <end position="47"/>
    </location>
</feature>
<evidence type="ECO:0000313" key="3">
    <source>
        <dbReference type="EMBL" id="GAM39394.1"/>
    </source>
</evidence>
<dbReference type="Proteomes" id="UP000053095">
    <property type="component" value="Unassembled WGS sequence"/>
</dbReference>
<evidence type="ECO:0000256" key="2">
    <source>
        <dbReference type="SAM" id="Phobius"/>
    </source>
</evidence>
<keyword evidence="2" id="KW-0472">Membrane</keyword>
<comment type="caution">
    <text evidence="3">The sequence shown here is derived from an EMBL/GenBank/DDBJ whole genome shotgun (WGS) entry which is preliminary data.</text>
</comment>